<protein>
    <submittedName>
        <fullName evidence="2">SMI1/KNR4 family protein</fullName>
    </submittedName>
</protein>
<keyword evidence="3" id="KW-1185">Reference proteome</keyword>
<evidence type="ECO:0000313" key="2">
    <source>
        <dbReference type="EMBL" id="MDI9862772.1"/>
    </source>
</evidence>
<evidence type="ECO:0000259" key="1">
    <source>
        <dbReference type="Pfam" id="PF09346"/>
    </source>
</evidence>
<name>A0ABT6YGQ0_9BACT</name>
<dbReference type="Gene3D" id="3.40.1580.10">
    <property type="entry name" value="SMI1/KNR4-like"/>
    <property type="match status" value="1"/>
</dbReference>
<dbReference type="SUPFAM" id="SSF160631">
    <property type="entry name" value="SMI1/KNR4-like"/>
    <property type="match status" value="1"/>
</dbReference>
<dbReference type="Pfam" id="PF09346">
    <property type="entry name" value="SMI1_KNR4"/>
    <property type="match status" value="1"/>
</dbReference>
<feature type="domain" description="Knr4/Smi1-like" evidence="1">
    <location>
        <begin position="30"/>
        <end position="164"/>
    </location>
</feature>
<comment type="caution">
    <text evidence="2">The sequence shown here is derived from an EMBL/GenBank/DDBJ whole genome shotgun (WGS) entry which is preliminary data.</text>
</comment>
<dbReference type="InterPro" id="IPR037883">
    <property type="entry name" value="Knr4/Smi1-like_sf"/>
</dbReference>
<dbReference type="Proteomes" id="UP001236569">
    <property type="component" value="Unassembled WGS sequence"/>
</dbReference>
<reference evidence="2 3" key="1">
    <citation type="submission" date="2023-05" db="EMBL/GenBank/DDBJ databases">
        <title>Novel species of genus Flectobacillus isolated from stream in China.</title>
        <authorList>
            <person name="Lu H."/>
        </authorList>
    </citation>
    <scope>NUCLEOTIDE SEQUENCE [LARGE SCALE GENOMIC DNA]</scope>
    <source>
        <strain evidence="2 3">DC10W</strain>
    </source>
</reference>
<sequence length="166" mass="19873">MQLTKIQQVLIEKIIRRPQVDNTLYSYVFDIESLEQTIGRKLPQPLLELLALYDNIGDDIPVNTDVFLYEEEEDPFGYFETPLEWERIYNSNMEDYENYKEFCEFVPYMPDPSDYLVFGFTRISASIAIGLRNEIEGQIFWMNFRDLDDFKYFKIADSFLEFVEML</sequence>
<gene>
    <name evidence="2" type="ORF">QM480_00445</name>
</gene>
<evidence type="ECO:0000313" key="3">
    <source>
        <dbReference type="Proteomes" id="UP001236569"/>
    </source>
</evidence>
<dbReference type="InterPro" id="IPR018958">
    <property type="entry name" value="Knr4/Smi1-like_dom"/>
</dbReference>
<dbReference type="RefSeq" id="WP_283368135.1">
    <property type="nucleotide sequence ID" value="NZ_JASHID010000001.1"/>
</dbReference>
<proteinExistence type="predicted"/>
<dbReference type="EMBL" id="JASHID010000001">
    <property type="protein sequence ID" value="MDI9862772.1"/>
    <property type="molecule type" value="Genomic_DNA"/>
</dbReference>
<organism evidence="2 3">
    <name type="scientific">Flectobacillus longus</name>
    <dbReference type="NCBI Taxonomy" id="2984207"/>
    <lineage>
        <taxon>Bacteria</taxon>
        <taxon>Pseudomonadati</taxon>
        <taxon>Bacteroidota</taxon>
        <taxon>Cytophagia</taxon>
        <taxon>Cytophagales</taxon>
        <taxon>Flectobacillaceae</taxon>
        <taxon>Flectobacillus</taxon>
    </lineage>
</organism>
<accession>A0ABT6YGQ0</accession>